<dbReference type="InterPro" id="IPR052397">
    <property type="entry name" value="NADPH-QR_MdaB"/>
</dbReference>
<name>A0ABM6LNY6_9BACI</name>
<reference evidence="6 7" key="1">
    <citation type="submission" date="2017-06" db="EMBL/GenBank/DDBJ databases">
        <title>Genome sequence of Bacillus sonorensis strain SRCM101395.</title>
        <authorList>
            <person name="Cho S.H."/>
        </authorList>
    </citation>
    <scope>NUCLEOTIDE SEQUENCE [LARGE SCALE GENOMIC DNA]</scope>
    <source>
        <strain evidence="6 7">SRCM101395</strain>
    </source>
</reference>
<comment type="cofactor">
    <cofactor evidence="1">
        <name>FAD</name>
        <dbReference type="ChEBI" id="CHEBI:57692"/>
    </cofactor>
</comment>
<dbReference type="EMBL" id="CP021920">
    <property type="protein sequence ID" value="ASB91138.1"/>
    <property type="molecule type" value="Genomic_DNA"/>
</dbReference>
<proteinExistence type="inferred from homology"/>
<dbReference type="InterPro" id="IPR003680">
    <property type="entry name" value="Flavodoxin_fold"/>
</dbReference>
<protein>
    <submittedName>
        <fullName evidence="6">Modulator of drug activity</fullName>
    </submittedName>
</protein>
<dbReference type="Proteomes" id="UP000196877">
    <property type="component" value="Chromosome"/>
</dbReference>
<evidence type="ECO:0000313" key="7">
    <source>
        <dbReference type="Proteomes" id="UP000196877"/>
    </source>
</evidence>
<gene>
    <name evidence="6" type="ORF">S101395_04650</name>
</gene>
<evidence type="ECO:0000259" key="5">
    <source>
        <dbReference type="Pfam" id="PF02525"/>
    </source>
</evidence>
<accession>A0ABM6LNY6</accession>
<dbReference type="SUPFAM" id="SSF52218">
    <property type="entry name" value="Flavoproteins"/>
    <property type="match status" value="1"/>
</dbReference>
<comment type="similarity">
    <text evidence="4">Belongs to the oxidoreductase MdaB family.</text>
</comment>
<dbReference type="Gene3D" id="3.40.50.360">
    <property type="match status" value="1"/>
</dbReference>
<dbReference type="PANTHER" id="PTHR46305:SF3">
    <property type="entry name" value="NADPH:QUINONE OXIDOREDUCTASE MDAB"/>
    <property type="match status" value="1"/>
</dbReference>
<evidence type="ECO:0000256" key="1">
    <source>
        <dbReference type="ARBA" id="ARBA00001974"/>
    </source>
</evidence>
<feature type="domain" description="Flavodoxin-like fold" evidence="5">
    <location>
        <begin position="3"/>
        <end position="178"/>
    </location>
</feature>
<evidence type="ECO:0000313" key="6">
    <source>
        <dbReference type="EMBL" id="ASB91138.1"/>
    </source>
</evidence>
<evidence type="ECO:0000256" key="4">
    <source>
        <dbReference type="ARBA" id="ARBA00037981"/>
    </source>
</evidence>
<keyword evidence="7" id="KW-1185">Reference proteome</keyword>
<sequence length="184" mass="21519">MMKNILIINGHEAYPHARGKLNHTLFTAMADKLGEKYDIKKTVVTDGYDIAEEHEKFKWADAVIYQTPIYWFSLPALFKKYIDEIYEYGLFYKGTEDYGRGGLFIDKRYMFSTTWNAPEEVFSKEGTFFEGKSLDEALFHLHKMQEFVGMKPLKTFSVHDVISNPDIDQYLEDLDAHLKEVFSI</sequence>
<keyword evidence="3" id="KW-0274">FAD</keyword>
<evidence type="ECO:0000256" key="3">
    <source>
        <dbReference type="ARBA" id="ARBA00022827"/>
    </source>
</evidence>
<organism evidence="6 7">
    <name type="scientific">Bacillus sonorensis</name>
    <dbReference type="NCBI Taxonomy" id="119858"/>
    <lineage>
        <taxon>Bacteria</taxon>
        <taxon>Bacillati</taxon>
        <taxon>Bacillota</taxon>
        <taxon>Bacilli</taxon>
        <taxon>Bacillales</taxon>
        <taxon>Bacillaceae</taxon>
        <taxon>Bacillus</taxon>
    </lineage>
</organism>
<evidence type="ECO:0000256" key="2">
    <source>
        <dbReference type="ARBA" id="ARBA00022630"/>
    </source>
</evidence>
<dbReference type="Pfam" id="PF02525">
    <property type="entry name" value="Flavodoxin_2"/>
    <property type="match status" value="1"/>
</dbReference>
<keyword evidence="2" id="KW-0285">Flavoprotein</keyword>
<dbReference type="PANTHER" id="PTHR46305">
    <property type="match status" value="1"/>
</dbReference>
<dbReference type="InterPro" id="IPR029039">
    <property type="entry name" value="Flavoprotein-like_sf"/>
</dbReference>